<dbReference type="PANTHER" id="PTHR34136:SF1">
    <property type="entry name" value="UDP-N-ACETYL-D-MANNOSAMINURONIC ACID TRANSFERASE"/>
    <property type="match status" value="1"/>
</dbReference>
<accession>A0A1S7Q9D6</accession>
<evidence type="ECO:0000256" key="1">
    <source>
        <dbReference type="ARBA" id="ARBA00022676"/>
    </source>
</evidence>
<name>A0A1S7Q9D6_9HYPH</name>
<keyword evidence="1" id="KW-0328">Glycosyltransferase</keyword>
<dbReference type="STRING" id="1183432.AGR3A_Cc420104"/>
<dbReference type="Proteomes" id="UP000191988">
    <property type="component" value="Unassembled WGS sequence"/>
</dbReference>
<evidence type="ECO:0000313" key="4">
    <source>
        <dbReference type="Proteomes" id="UP000191988"/>
    </source>
</evidence>
<evidence type="ECO:0000256" key="2">
    <source>
        <dbReference type="ARBA" id="ARBA00022679"/>
    </source>
</evidence>
<organism evidence="3 4">
    <name type="scientific">Agrobacterium tomkonis CFBP 6623</name>
    <dbReference type="NCBI Taxonomy" id="1183432"/>
    <lineage>
        <taxon>Bacteria</taxon>
        <taxon>Pseudomonadati</taxon>
        <taxon>Pseudomonadota</taxon>
        <taxon>Alphaproteobacteria</taxon>
        <taxon>Hyphomicrobiales</taxon>
        <taxon>Rhizobiaceae</taxon>
        <taxon>Rhizobium/Agrobacterium group</taxon>
        <taxon>Agrobacterium</taxon>
        <taxon>Agrobacterium tumefaciens complex</taxon>
    </lineage>
</organism>
<dbReference type="RefSeq" id="WP_052817833.1">
    <property type="nucleotide sequence ID" value="NZ_LT009723.1"/>
</dbReference>
<protein>
    <submittedName>
        <fullName evidence="3">Putative N-acetylmannosaminyltransferase, teichoic acid biosynthesis protein</fullName>
    </submittedName>
</protein>
<dbReference type="PANTHER" id="PTHR34136">
    <property type="match status" value="1"/>
</dbReference>
<evidence type="ECO:0000313" key="3">
    <source>
        <dbReference type="EMBL" id="CUX33357.1"/>
    </source>
</evidence>
<keyword evidence="2 3" id="KW-0808">Transferase</keyword>
<dbReference type="EMBL" id="FBWK01000037">
    <property type="protein sequence ID" value="CUX33357.1"/>
    <property type="molecule type" value="Genomic_DNA"/>
</dbReference>
<proteinExistence type="predicted"/>
<dbReference type="AlphaFoldDB" id="A0A1S7Q9D6"/>
<dbReference type="InterPro" id="IPR004629">
    <property type="entry name" value="WecG_TagA_CpsF"/>
</dbReference>
<dbReference type="GO" id="GO:0016758">
    <property type="term" value="F:hexosyltransferase activity"/>
    <property type="evidence" value="ECO:0007669"/>
    <property type="project" value="TreeGrafter"/>
</dbReference>
<gene>
    <name evidence="3" type="ORF">AGR3A_Cc420104</name>
</gene>
<reference evidence="4" key="1">
    <citation type="submission" date="2016-01" db="EMBL/GenBank/DDBJ databases">
        <authorList>
            <person name="Regsiter A."/>
            <person name="william w."/>
        </authorList>
    </citation>
    <scope>NUCLEOTIDE SEQUENCE [LARGE SCALE GENOMIC DNA]</scope>
    <source>
        <strain evidence="4">CFBP 6623</strain>
    </source>
</reference>
<keyword evidence="4" id="KW-1185">Reference proteome</keyword>
<sequence length="232" mass="25147">MNFAAGFARPGSQRNIHGLRVCDLDWSGALELVSGRASACEGHTMLSFLTIDKARLSLKDIAYREILESCLLLPQGKAMNAAARVENGKPLSAAIDGVAFVMALLTYMAVPKRIGVAGDDAAQVGEVLAKLRAHAPWHDFVMLGRDASGVKVDVLLAGMSGENQERWLHRTVSRQDVRVAIAVGPLFKVLSSEVAGMPEIFRKLHMSWLYSLCAEPWHIALGKAETGSRSPR</sequence>
<dbReference type="Pfam" id="PF03808">
    <property type="entry name" value="Glyco_tran_WecG"/>
    <property type="match status" value="1"/>
</dbReference>